<dbReference type="Proteomes" id="UP000834106">
    <property type="component" value="Chromosome 12"/>
</dbReference>
<sequence>METFYFFQCLVGKRPVDALNGAGNSTSKKGRGSGNMQNQYANRAFESLSHGGRSGSRGSGRSRGRGGRWRWSDLEQHASVPKAGACRARFHLLYNVGEKLTS</sequence>
<name>A0AAD1ZU27_9LAMI</name>
<feature type="region of interest" description="Disordered" evidence="1">
    <location>
        <begin position="18"/>
        <end position="68"/>
    </location>
</feature>
<proteinExistence type="predicted"/>
<keyword evidence="3" id="KW-1185">Reference proteome</keyword>
<reference evidence="2" key="1">
    <citation type="submission" date="2023-05" db="EMBL/GenBank/DDBJ databases">
        <authorList>
            <person name="Huff M."/>
        </authorList>
    </citation>
    <scope>NUCLEOTIDE SEQUENCE</scope>
</reference>
<evidence type="ECO:0000313" key="2">
    <source>
        <dbReference type="EMBL" id="CAI9773227.1"/>
    </source>
</evidence>
<evidence type="ECO:0000256" key="1">
    <source>
        <dbReference type="SAM" id="MobiDB-lite"/>
    </source>
</evidence>
<dbReference type="EMBL" id="OU503047">
    <property type="protein sequence ID" value="CAI9773227.1"/>
    <property type="molecule type" value="Genomic_DNA"/>
</dbReference>
<gene>
    <name evidence="2" type="ORF">FPE_LOCUS20657</name>
</gene>
<protein>
    <submittedName>
        <fullName evidence="2">Uncharacterized protein</fullName>
    </submittedName>
</protein>
<organism evidence="2 3">
    <name type="scientific">Fraxinus pennsylvanica</name>
    <dbReference type="NCBI Taxonomy" id="56036"/>
    <lineage>
        <taxon>Eukaryota</taxon>
        <taxon>Viridiplantae</taxon>
        <taxon>Streptophyta</taxon>
        <taxon>Embryophyta</taxon>
        <taxon>Tracheophyta</taxon>
        <taxon>Spermatophyta</taxon>
        <taxon>Magnoliopsida</taxon>
        <taxon>eudicotyledons</taxon>
        <taxon>Gunneridae</taxon>
        <taxon>Pentapetalae</taxon>
        <taxon>asterids</taxon>
        <taxon>lamiids</taxon>
        <taxon>Lamiales</taxon>
        <taxon>Oleaceae</taxon>
        <taxon>Oleeae</taxon>
        <taxon>Fraxinus</taxon>
    </lineage>
</organism>
<dbReference type="AlphaFoldDB" id="A0AAD1ZU27"/>
<evidence type="ECO:0000313" key="3">
    <source>
        <dbReference type="Proteomes" id="UP000834106"/>
    </source>
</evidence>
<accession>A0AAD1ZU27</accession>